<evidence type="ECO:0000256" key="1">
    <source>
        <dbReference type="ARBA" id="ARBA00022490"/>
    </source>
</evidence>
<evidence type="ECO:0000256" key="4">
    <source>
        <dbReference type="ARBA" id="ARBA00022785"/>
    </source>
</evidence>
<organism evidence="6 7">
    <name type="scientific">Limnobacter parvus</name>
    <dbReference type="NCBI Taxonomy" id="2939690"/>
    <lineage>
        <taxon>Bacteria</taxon>
        <taxon>Pseudomonadati</taxon>
        <taxon>Pseudomonadota</taxon>
        <taxon>Betaproteobacteria</taxon>
        <taxon>Burkholderiales</taxon>
        <taxon>Burkholderiaceae</taxon>
        <taxon>Limnobacter</taxon>
    </lineage>
</organism>
<reference evidence="6" key="1">
    <citation type="submission" date="2022-07" db="EMBL/GenBank/DDBJ databases">
        <authorList>
            <person name="Xamxidin M."/>
        </authorList>
    </citation>
    <scope>NUCLEOTIDE SEQUENCE</scope>
    <source>
        <strain evidence="6">YS8-69</strain>
    </source>
</reference>
<evidence type="ECO:0000256" key="5">
    <source>
        <dbReference type="HAMAP-Rule" id="MF_00113"/>
    </source>
</evidence>
<comment type="subunit">
    <text evidence="5">Monomer.</text>
</comment>
<evidence type="ECO:0000313" key="7">
    <source>
        <dbReference type="Proteomes" id="UP001165267"/>
    </source>
</evidence>
<dbReference type="EC" id="2.4.99.17" evidence="5"/>
<dbReference type="Pfam" id="PF02547">
    <property type="entry name" value="Queuosine_synth"/>
    <property type="match status" value="1"/>
</dbReference>
<comment type="subcellular location">
    <subcellularLocation>
        <location evidence="5">Cytoplasm</location>
    </subcellularLocation>
</comment>
<keyword evidence="4 5" id="KW-0671">Queuosine biosynthesis</keyword>
<proteinExistence type="inferred from homology"/>
<dbReference type="HAMAP" id="MF_00113">
    <property type="entry name" value="QueA"/>
    <property type="match status" value="1"/>
</dbReference>
<dbReference type="Gene3D" id="2.40.10.240">
    <property type="entry name" value="QueA-like"/>
    <property type="match status" value="1"/>
</dbReference>
<comment type="pathway">
    <text evidence="5">tRNA modification; tRNA-queuosine biosynthesis.</text>
</comment>
<keyword evidence="1 5" id="KW-0963">Cytoplasm</keyword>
<evidence type="ECO:0000256" key="2">
    <source>
        <dbReference type="ARBA" id="ARBA00022679"/>
    </source>
</evidence>
<comment type="similarity">
    <text evidence="5">Belongs to the QueA family.</text>
</comment>
<keyword evidence="2 5" id="KW-0808">Transferase</keyword>
<dbReference type="Gene3D" id="3.40.1780.10">
    <property type="entry name" value="QueA-like"/>
    <property type="match status" value="1"/>
</dbReference>
<evidence type="ECO:0000313" key="6">
    <source>
        <dbReference type="EMBL" id="MCR2745808.1"/>
    </source>
</evidence>
<keyword evidence="7" id="KW-1185">Reference proteome</keyword>
<dbReference type="InterPro" id="IPR042119">
    <property type="entry name" value="QueA_dom2"/>
</dbReference>
<comment type="catalytic activity">
    <reaction evidence="5">
        <text>7-aminomethyl-7-carbaguanosine(34) in tRNA + S-adenosyl-L-methionine = epoxyqueuosine(34) in tRNA + adenine + L-methionine + 2 H(+)</text>
        <dbReference type="Rhea" id="RHEA:32155"/>
        <dbReference type="Rhea" id="RHEA-COMP:10342"/>
        <dbReference type="Rhea" id="RHEA-COMP:18582"/>
        <dbReference type="ChEBI" id="CHEBI:15378"/>
        <dbReference type="ChEBI" id="CHEBI:16708"/>
        <dbReference type="ChEBI" id="CHEBI:57844"/>
        <dbReference type="ChEBI" id="CHEBI:59789"/>
        <dbReference type="ChEBI" id="CHEBI:82833"/>
        <dbReference type="ChEBI" id="CHEBI:194443"/>
        <dbReference type="EC" id="2.4.99.17"/>
    </reaction>
</comment>
<protein>
    <recommendedName>
        <fullName evidence="5">S-adenosylmethionine:tRNA ribosyltransferase-isomerase</fullName>
        <ecNumber evidence="5">2.4.99.17</ecNumber>
    </recommendedName>
    <alternativeName>
        <fullName evidence="5">Queuosine biosynthesis protein QueA</fullName>
    </alternativeName>
</protein>
<dbReference type="NCBIfam" id="TIGR00113">
    <property type="entry name" value="queA"/>
    <property type="match status" value="1"/>
</dbReference>
<sequence length="362" mass="39652">MKLSDFDFVLPEHLIAQHPPTNRGESRLLACAQGRSLEDQHFKHVLNLLQPNDVLVVNDTKVLKARLQGQKVSGGKIEVMLERILDDKRFTAMIRASKSPKPATDVILAGVATARVLAKHDMMYELELLESSLNLPDLLETHGALPLPPYIEHDANAQDDERYQTVFAREPGAVAAPTAGLHFTDELLQQVKAQGVNVLHLTLHVGAGTFLPVKTDNVEEHVMHSERYSISGALVQALLQAKQTGGRIVAVGTTSLRALEAWATETGCDFNSAEGLENASTFAKLGHAGDTQIFIKPGYSFKVVDCLITNFHLPKSTLLMLVSAFAGKSTIFSAYEHAIAQQYRFFSYGDAMWLERAGITGV</sequence>
<dbReference type="Proteomes" id="UP001165267">
    <property type="component" value="Unassembled WGS sequence"/>
</dbReference>
<dbReference type="PANTHER" id="PTHR30307">
    <property type="entry name" value="S-ADENOSYLMETHIONINE:TRNA RIBOSYLTRANSFERASE-ISOMERASE"/>
    <property type="match status" value="1"/>
</dbReference>
<dbReference type="InterPro" id="IPR036100">
    <property type="entry name" value="QueA_sf"/>
</dbReference>
<accession>A0ABT1XEV8</accession>
<comment type="caution">
    <text evidence="6">The sequence shown here is derived from an EMBL/GenBank/DDBJ whole genome shotgun (WGS) entry which is preliminary data.</text>
</comment>
<dbReference type="SUPFAM" id="SSF111337">
    <property type="entry name" value="QueA-like"/>
    <property type="match status" value="1"/>
</dbReference>
<dbReference type="GO" id="GO:0051075">
    <property type="term" value="F:S-adenosylmethionine:tRNA ribosyltransferase-isomerase activity"/>
    <property type="evidence" value="ECO:0007669"/>
    <property type="project" value="UniProtKB-EC"/>
</dbReference>
<dbReference type="RefSeq" id="WP_257511039.1">
    <property type="nucleotide sequence ID" value="NZ_JANKHG010000014.1"/>
</dbReference>
<dbReference type="NCBIfam" id="NF001140">
    <property type="entry name" value="PRK00147.1"/>
    <property type="match status" value="1"/>
</dbReference>
<keyword evidence="3 5" id="KW-0949">S-adenosyl-L-methionine</keyword>
<gene>
    <name evidence="5 6" type="primary">queA</name>
    <name evidence="6" type="ORF">NSP04_04015</name>
</gene>
<keyword evidence="6" id="KW-0328">Glycosyltransferase</keyword>
<comment type="function">
    <text evidence="5">Transfers and isomerizes the ribose moiety from AdoMet to the 7-aminomethyl group of 7-deazaguanine (preQ1-tRNA) to give epoxyqueuosine (oQ-tRNA).</text>
</comment>
<dbReference type="InterPro" id="IPR042118">
    <property type="entry name" value="QueA_dom1"/>
</dbReference>
<evidence type="ECO:0000256" key="3">
    <source>
        <dbReference type="ARBA" id="ARBA00022691"/>
    </source>
</evidence>
<dbReference type="PANTHER" id="PTHR30307:SF0">
    <property type="entry name" value="S-ADENOSYLMETHIONINE:TRNA RIBOSYLTRANSFERASE-ISOMERASE"/>
    <property type="match status" value="1"/>
</dbReference>
<name>A0ABT1XEV8_9BURK</name>
<dbReference type="InterPro" id="IPR003699">
    <property type="entry name" value="QueA"/>
</dbReference>
<dbReference type="EMBL" id="JANKHG010000014">
    <property type="protein sequence ID" value="MCR2745808.1"/>
    <property type="molecule type" value="Genomic_DNA"/>
</dbReference>